<dbReference type="NCBIfam" id="TIGR04183">
    <property type="entry name" value="Por_Secre_tail"/>
    <property type="match status" value="1"/>
</dbReference>
<dbReference type="InterPro" id="IPR026444">
    <property type="entry name" value="Secre_tail"/>
</dbReference>
<feature type="chain" id="PRO_5047409640" evidence="1">
    <location>
        <begin position="21"/>
        <end position="505"/>
    </location>
</feature>
<dbReference type="InterPro" id="IPR006626">
    <property type="entry name" value="PbH1"/>
</dbReference>
<proteinExistence type="predicted"/>
<keyword evidence="4" id="KW-1185">Reference proteome</keyword>
<organism evidence="3 4">
    <name type="scientific">Hymenobacter nitidus</name>
    <dbReference type="NCBI Taxonomy" id="2880929"/>
    <lineage>
        <taxon>Bacteria</taxon>
        <taxon>Pseudomonadati</taxon>
        <taxon>Bacteroidota</taxon>
        <taxon>Cytophagia</taxon>
        <taxon>Cytophagales</taxon>
        <taxon>Hymenobacteraceae</taxon>
        <taxon>Hymenobacter</taxon>
    </lineage>
</organism>
<evidence type="ECO:0000256" key="1">
    <source>
        <dbReference type="SAM" id="SignalP"/>
    </source>
</evidence>
<protein>
    <submittedName>
        <fullName evidence="3">T9SS type A sorting domain-containing protein</fullName>
    </submittedName>
</protein>
<dbReference type="InterPro" id="IPR012334">
    <property type="entry name" value="Pectin_lyas_fold"/>
</dbReference>
<dbReference type="Proteomes" id="UP001165297">
    <property type="component" value="Unassembled WGS sequence"/>
</dbReference>
<feature type="domain" description="Secretion system C-terminal sorting" evidence="2">
    <location>
        <begin position="430"/>
        <end position="503"/>
    </location>
</feature>
<gene>
    <name evidence="3" type="ORF">LGH70_17520</name>
</gene>
<accession>A0ABS8AHF6</accession>
<reference evidence="3" key="1">
    <citation type="submission" date="2021-10" db="EMBL/GenBank/DDBJ databases">
        <authorList>
            <person name="Dean J.D."/>
            <person name="Kim M.K."/>
            <person name="Newey C.N."/>
            <person name="Stoker T.S."/>
            <person name="Thompson D.W."/>
            <person name="Grose J.H."/>
        </authorList>
    </citation>
    <scope>NUCLEOTIDE SEQUENCE</scope>
    <source>
        <strain evidence="3">BT635</strain>
    </source>
</reference>
<dbReference type="SMART" id="SM00710">
    <property type="entry name" value="PbH1"/>
    <property type="match status" value="4"/>
</dbReference>
<sequence>MKKHLLIFVLSLLGWQAAHAQYRTPGTGVHWNLTQLLAASGGYVTTANGAFQINDTIRLSARDTLEIRSNATIRMASLALLYVDGVLLIHPRDSVKITAVTPTAPFHSISFSGTSGGSELHKTVVEYGGGIKAVDVSLVMDSCVVRYQVASIGTKATNSGAINISGGIPRITNCRIYGNARSAILSPSNRPTSPIIRNNILVANSTENGNWPQINLGVGGATTTIIQGNLVVGRFPMAGGISVSNLLGSSNLTQVQIRRNIVRDNRYGIAVVGGNISSYITQNVITDNNINPNAQTGGSGLNFNGTQTQTGVVSRNIIRRNLYGVTLQRSNASTPAPRISFGNLSSTDSTDAGLNLLADNGNGGQIYDIYNNTAESFKAENNDWGTSVAAQIEAHVYHQPDNAALGVVDFLPFRATILAARAPQTLQTAVYPNPATEWLTFELANAQAAATLQVLDLTGRVVTTYTAKPVSGRLRLATRTLAAGLYTYRLTQESATATGKFSIVR</sequence>
<dbReference type="RefSeq" id="WP_226188236.1">
    <property type="nucleotide sequence ID" value="NZ_JAJADQ010000009.1"/>
</dbReference>
<name>A0ABS8AHF6_9BACT</name>
<dbReference type="Gene3D" id="2.160.20.10">
    <property type="entry name" value="Single-stranded right-handed beta-helix, Pectin lyase-like"/>
    <property type="match status" value="1"/>
</dbReference>
<dbReference type="Pfam" id="PF18962">
    <property type="entry name" value="Por_Secre_tail"/>
    <property type="match status" value="1"/>
</dbReference>
<keyword evidence="1" id="KW-0732">Signal</keyword>
<comment type="caution">
    <text evidence="3">The sequence shown here is derived from an EMBL/GenBank/DDBJ whole genome shotgun (WGS) entry which is preliminary data.</text>
</comment>
<dbReference type="SUPFAM" id="SSF51126">
    <property type="entry name" value="Pectin lyase-like"/>
    <property type="match status" value="1"/>
</dbReference>
<dbReference type="InterPro" id="IPR011050">
    <property type="entry name" value="Pectin_lyase_fold/virulence"/>
</dbReference>
<evidence type="ECO:0000313" key="3">
    <source>
        <dbReference type="EMBL" id="MCB2379402.1"/>
    </source>
</evidence>
<evidence type="ECO:0000313" key="4">
    <source>
        <dbReference type="Proteomes" id="UP001165297"/>
    </source>
</evidence>
<feature type="signal peptide" evidence="1">
    <location>
        <begin position="1"/>
        <end position="20"/>
    </location>
</feature>
<dbReference type="EMBL" id="JAJADQ010000009">
    <property type="protein sequence ID" value="MCB2379402.1"/>
    <property type="molecule type" value="Genomic_DNA"/>
</dbReference>
<evidence type="ECO:0000259" key="2">
    <source>
        <dbReference type="Pfam" id="PF18962"/>
    </source>
</evidence>